<proteinExistence type="predicted"/>
<dbReference type="OrthoDB" id="1210814at2"/>
<dbReference type="STRING" id="1324352.OK18_10020"/>
<dbReference type="GO" id="GO:0035591">
    <property type="term" value="F:signaling adaptor activity"/>
    <property type="evidence" value="ECO:0007669"/>
    <property type="project" value="TreeGrafter"/>
</dbReference>
<dbReference type="PROSITE" id="PS51450">
    <property type="entry name" value="LRR"/>
    <property type="match status" value="8"/>
</dbReference>
<sequence length="464" mass="52643">MNQQIKRTAESFGIYYDSFYYETNSSGEVIELELYEPEYNRLTDEDRANHLRFATTFDKLESLEISFYDYEITDLSFLSGLKKLKYLSIDCNSQFFDLSGFLHLTELEMLHIQGSKLESIAGIELFHKLEYLSLGYSKIKDISLLAKLSATLKGIYLSDNQITDISCFALLHQLEYFHVSKNYISEIPDLTDLTDLTEIMVDDNQISSLEGLSNLKKLTKLEASGNRLTNIDSLTNLPAIQELYLKNNLISDISCLSGLQTLVNLDISDNKIESLISVSSLKKLNFLSCNNNAIKDFDKTQLSSSIKFLYLNNCGIRDIRFLNRLAELNTLYLNDNHISEFSSFKNTGCLRYLSLENNNIAEPFSLNDYPNIHMVSLSGNTFGNKKFAVNPSDRSVGTIKELSAMSNHSTSDKVTHELDKGPSDFVFNKVRNEHHPFIKAVRIALLVFLIVMLIILVKAIGFGL</sequence>
<evidence type="ECO:0000256" key="2">
    <source>
        <dbReference type="ARBA" id="ARBA00022737"/>
    </source>
</evidence>
<organism evidence="5 6">
    <name type="scientific">Chryseobacterium gallinarum</name>
    <dbReference type="NCBI Taxonomy" id="1324352"/>
    <lineage>
        <taxon>Bacteria</taxon>
        <taxon>Pseudomonadati</taxon>
        <taxon>Bacteroidota</taxon>
        <taxon>Flavobacteriia</taxon>
        <taxon>Flavobacteriales</taxon>
        <taxon>Weeksellaceae</taxon>
        <taxon>Chryseobacterium group</taxon>
        <taxon>Chryseobacterium</taxon>
    </lineage>
</organism>
<dbReference type="InterPro" id="IPR052574">
    <property type="entry name" value="CDIRP"/>
</dbReference>
<dbReference type="PATRIC" id="fig|1324352.5.peg.2097"/>
<evidence type="ECO:0000313" key="6">
    <source>
        <dbReference type="Proteomes" id="UP000035213"/>
    </source>
</evidence>
<dbReference type="Proteomes" id="UP000035213">
    <property type="component" value="Chromosome"/>
</dbReference>
<dbReference type="SMART" id="SM00365">
    <property type="entry name" value="LRR_SD22"/>
    <property type="match status" value="8"/>
</dbReference>
<dbReference type="PANTHER" id="PTHR47566:SF1">
    <property type="entry name" value="PROTEIN NUD1"/>
    <property type="match status" value="1"/>
</dbReference>
<dbReference type="InterPro" id="IPR032675">
    <property type="entry name" value="LRR_dom_sf"/>
</dbReference>
<dbReference type="SMART" id="SM00364">
    <property type="entry name" value="LRR_BAC"/>
    <property type="match status" value="5"/>
</dbReference>
<dbReference type="PANTHER" id="PTHR47566">
    <property type="match status" value="1"/>
</dbReference>
<dbReference type="InterPro" id="IPR003591">
    <property type="entry name" value="Leu-rich_rpt_typical-subtyp"/>
</dbReference>
<keyword evidence="2" id="KW-0677">Repeat</keyword>
<name>A0A0G3M4D9_CHRGL</name>
<dbReference type="SUPFAM" id="SSF52058">
    <property type="entry name" value="L domain-like"/>
    <property type="match status" value="1"/>
</dbReference>
<gene>
    <name evidence="5" type="ORF">OK18_10020</name>
</gene>
<feature type="transmembrane region" description="Helical" evidence="3">
    <location>
        <begin position="440"/>
        <end position="461"/>
    </location>
</feature>
<dbReference type="EMBL" id="CP009928">
    <property type="protein sequence ID" value="AKK72908.1"/>
    <property type="molecule type" value="Genomic_DNA"/>
</dbReference>
<dbReference type="KEGG" id="cgn:OK18_10020"/>
<protein>
    <recommendedName>
        <fullName evidence="4">Disease resistance R13L4/SHOC-2-like LRR domain-containing protein</fullName>
    </recommendedName>
</protein>
<feature type="domain" description="Disease resistance R13L4/SHOC-2-like LRR" evidence="4">
    <location>
        <begin position="95"/>
        <end position="378"/>
    </location>
</feature>
<keyword evidence="3" id="KW-0472">Membrane</keyword>
<dbReference type="RefSeq" id="WP_053327917.1">
    <property type="nucleotide sequence ID" value="NZ_CP009928.1"/>
</dbReference>
<dbReference type="InterPro" id="IPR001611">
    <property type="entry name" value="Leu-rich_rpt"/>
</dbReference>
<dbReference type="Gene3D" id="3.80.10.10">
    <property type="entry name" value="Ribonuclease Inhibitor"/>
    <property type="match status" value="1"/>
</dbReference>
<dbReference type="AlphaFoldDB" id="A0A0G3M4D9"/>
<evidence type="ECO:0000313" key="5">
    <source>
        <dbReference type="EMBL" id="AKK72908.1"/>
    </source>
</evidence>
<keyword evidence="3" id="KW-1133">Transmembrane helix</keyword>
<dbReference type="Pfam" id="PF23598">
    <property type="entry name" value="LRR_14"/>
    <property type="match status" value="1"/>
</dbReference>
<dbReference type="SMART" id="SM00369">
    <property type="entry name" value="LRR_TYP"/>
    <property type="match status" value="5"/>
</dbReference>
<evidence type="ECO:0000256" key="1">
    <source>
        <dbReference type="ARBA" id="ARBA00022614"/>
    </source>
</evidence>
<dbReference type="InterPro" id="IPR055414">
    <property type="entry name" value="LRR_R13L4/SHOC2-like"/>
</dbReference>
<reference evidence="5 6" key="1">
    <citation type="submission" date="2014-11" db="EMBL/GenBank/DDBJ databases">
        <authorList>
            <person name="Park G.-S."/>
            <person name="Hong S.-J."/>
            <person name="Jung B.K."/>
            <person name="Khan A.R."/>
            <person name="Kwak Y."/>
            <person name="Shin J.-H."/>
        </authorList>
    </citation>
    <scope>NUCLEOTIDE SEQUENCE [LARGE SCALE GENOMIC DNA]</scope>
    <source>
        <strain evidence="5 6">DSM 27622</strain>
    </source>
</reference>
<evidence type="ECO:0000256" key="3">
    <source>
        <dbReference type="SAM" id="Phobius"/>
    </source>
</evidence>
<keyword evidence="1" id="KW-0433">Leucine-rich repeat</keyword>
<accession>A0A0G3M4D9</accession>
<evidence type="ECO:0000259" key="4">
    <source>
        <dbReference type="Pfam" id="PF23598"/>
    </source>
</evidence>
<keyword evidence="3" id="KW-0812">Transmembrane</keyword>